<dbReference type="InterPro" id="IPR015940">
    <property type="entry name" value="UBA"/>
</dbReference>
<evidence type="ECO:0000259" key="8">
    <source>
        <dbReference type="PROSITE" id="PS50030"/>
    </source>
</evidence>
<dbReference type="PROSITE" id="PS50011">
    <property type="entry name" value="PROTEIN_KINASE_DOM"/>
    <property type="match status" value="1"/>
</dbReference>
<keyword evidence="3 6" id="KW-0547">Nucleotide-binding</keyword>
<reference evidence="9 10" key="1">
    <citation type="submission" date="2024-04" db="EMBL/GenBank/DDBJ databases">
        <title>Tritrichomonas musculus Genome.</title>
        <authorList>
            <person name="Alves-Ferreira E."/>
            <person name="Grigg M."/>
            <person name="Lorenzi H."/>
            <person name="Galac M."/>
        </authorList>
    </citation>
    <scope>NUCLEOTIDE SEQUENCE [LARGE SCALE GENOMIC DNA]</scope>
    <source>
        <strain evidence="9 10">EAF2021</strain>
    </source>
</reference>
<dbReference type="PROSITE" id="PS00108">
    <property type="entry name" value="PROTEIN_KINASE_ST"/>
    <property type="match status" value="1"/>
</dbReference>
<dbReference type="InterPro" id="IPR000719">
    <property type="entry name" value="Prot_kinase_dom"/>
</dbReference>
<protein>
    <submittedName>
        <fullName evidence="9">Serine/threonine-protein kinase brsk1, variant 2</fullName>
    </submittedName>
</protein>
<dbReference type="PANTHER" id="PTHR24346">
    <property type="entry name" value="MAP/MICROTUBULE AFFINITY-REGULATING KINASE"/>
    <property type="match status" value="1"/>
</dbReference>
<keyword evidence="1" id="KW-0723">Serine/threonine-protein kinase</keyword>
<dbReference type="EMBL" id="JAPFFF010000009">
    <property type="protein sequence ID" value="KAK8882703.1"/>
    <property type="molecule type" value="Genomic_DNA"/>
</dbReference>
<accession>A0ABR2JVQ9</accession>
<evidence type="ECO:0000256" key="6">
    <source>
        <dbReference type="PROSITE-ProRule" id="PRU10141"/>
    </source>
</evidence>
<dbReference type="PROSITE" id="PS50030">
    <property type="entry name" value="UBA"/>
    <property type="match status" value="1"/>
</dbReference>
<keyword evidence="10" id="KW-1185">Reference proteome</keyword>
<proteinExistence type="predicted"/>
<evidence type="ECO:0000313" key="10">
    <source>
        <dbReference type="Proteomes" id="UP001470230"/>
    </source>
</evidence>
<dbReference type="PROSITE" id="PS00107">
    <property type="entry name" value="PROTEIN_KINASE_ATP"/>
    <property type="match status" value="1"/>
</dbReference>
<evidence type="ECO:0000313" key="9">
    <source>
        <dbReference type="EMBL" id="KAK8882703.1"/>
    </source>
</evidence>
<feature type="domain" description="Protein kinase" evidence="7">
    <location>
        <begin position="11"/>
        <end position="262"/>
    </location>
</feature>
<feature type="domain" description="UBA" evidence="8">
    <location>
        <begin position="289"/>
        <end position="331"/>
    </location>
</feature>
<keyword evidence="2" id="KW-0808">Transferase</keyword>
<dbReference type="PANTHER" id="PTHR24346:SF82">
    <property type="entry name" value="KP78A-RELATED"/>
    <property type="match status" value="1"/>
</dbReference>
<dbReference type="Proteomes" id="UP001470230">
    <property type="component" value="Unassembled WGS sequence"/>
</dbReference>
<dbReference type="GO" id="GO:0016301">
    <property type="term" value="F:kinase activity"/>
    <property type="evidence" value="ECO:0007669"/>
    <property type="project" value="UniProtKB-KW"/>
</dbReference>
<evidence type="ECO:0000256" key="3">
    <source>
        <dbReference type="ARBA" id="ARBA00022741"/>
    </source>
</evidence>
<feature type="binding site" evidence="6">
    <location>
        <position position="44"/>
    </location>
    <ligand>
        <name>ATP</name>
        <dbReference type="ChEBI" id="CHEBI:30616"/>
    </ligand>
</feature>
<comment type="caution">
    <text evidence="9">The sequence shown here is derived from an EMBL/GenBank/DDBJ whole genome shotgun (WGS) entry which is preliminary data.</text>
</comment>
<dbReference type="SMART" id="SM00220">
    <property type="entry name" value="S_TKc"/>
    <property type="match status" value="1"/>
</dbReference>
<dbReference type="Gene3D" id="1.10.510.10">
    <property type="entry name" value="Transferase(Phosphotransferase) domain 1"/>
    <property type="match status" value="1"/>
</dbReference>
<dbReference type="InterPro" id="IPR011009">
    <property type="entry name" value="Kinase-like_dom_sf"/>
</dbReference>
<evidence type="ECO:0000256" key="1">
    <source>
        <dbReference type="ARBA" id="ARBA00022527"/>
    </source>
</evidence>
<organism evidence="9 10">
    <name type="scientific">Tritrichomonas musculus</name>
    <dbReference type="NCBI Taxonomy" id="1915356"/>
    <lineage>
        <taxon>Eukaryota</taxon>
        <taxon>Metamonada</taxon>
        <taxon>Parabasalia</taxon>
        <taxon>Tritrichomonadida</taxon>
        <taxon>Tritrichomonadidae</taxon>
        <taxon>Tritrichomonas</taxon>
    </lineage>
</organism>
<evidence type="ECO:0000256" key="2">
    <source>
        <dbReference type="ARBA" id="ARBA00022679"/>
    </source>
</evidence>
<evidence type="ECO:0000259" key="7">
    <source>
        <dbReference type="PROSITE" id="PS50011"/>
    </source>
</evidence>
<dbReference type="Pfam" id="PF00069">
    <property type="entry name" value="Pkinase"/>
    <property type="match status" value="1"/>
</dbReference>
<name>A0ABR2JVQ9_9EUKA</name>
<gene>
    <name evidence="9" type="ORF">M9Y10_045345</name>
</gene>
<dbReference type="InterPro" id="IPR008271">
    <property type="entry name" value="Ser/Thr_kinase_AS"/>
</dbReference>
<keyword evidence="5 6" id="KW-0067">ATP-binding</keyword>
<evidence type="ECO:0000256" key="4">
    <source>
        <dbReference type="ARBA" id="ARBA00022777"/>
    </source>
</evidence>
<keyword evidence="4 9" id="KW-0418">Kinase</keyword>
<dbReference type="SUPFAM" id="SSF56112">
    <property type="entry name" value="Protein kinase-like (PK-like)"/>
    <property type="match status" value="1"/>
</dbReference>
<sequence length="528" mass="59895">MNRSCPQVGDYVLLNTLGSGSTGKVKLAENKNSCKKVAIKIIKKSTVESQPDLAVKIRREISLMKLFDHPHLLKLYDVMESQAHLYIILEYADHGELFDYLVESGSLSIDEALKFFRQIIFGLEFLHNHAICHRDLKPENILLDEHDNIKIADFGLARWMKSNTVDTSCGSPHYASPEVIKGEPYDGRKSDIWSAGVVFYTLLCGRLPFEDNSIRNLLMKVKSGQFRMPEFPDDIKDLISRMLTVDPNKRISLAQIKEHPAFRQGIPQFYTFPSPLPLPSIKPPIDIAQLDEETINVLRQLGFDEDDSELSKELKSNEHSMAKVFVYMLTNRQKLDNLPWAMKEIEENVDVNGNGNSNGYESVGLNLGFSSDNASPELIYPADVTPMISSLQLNNYDQFHRMKNQRGLDSLSSPEHYSIIERSFFSEDAPTMICNATQEIKGINVTLENLFTAIQIWLPKQGFAWFYPDETKIIARKRSDQLDVIMQSVIDIDNSLTLMVSLPKGGNQDLFNAFVEELQNLINGIVPE</sequence>
<dbReference type="InterPro" id="IPR017441">
    <property type="entry name" value="Protein_kinase_ATP_BS"/>
</dbReference>
<evidence type="ECO:0000256" key="5">
    <source>
        <dbReference type="ARBA" id="ARBA00022840"/>
    </source>
</evidence>